<keyword evidence="1" id="KW-0812">Transmembrane</keyword>
<dbReference type="GeneID" id="68859339"/>
<protein>
    <submittedName>
        <fullName evidence="2">Uncharacterized protein</fullName>
    </submittedName>
</protein>
<evidence type="ECO:0000313" key="3">
    <source>
        <dbReference type="Proteomes" id="UP000663292"/>
    </source>
</evidence>
<keyword evidence="3" id="KW-1185">Reference proteome</keyword>
<keyword evidence="1" id="KW-0472">Membrane</keyword>
<feature type="transmembrane region" description="Helical" evidence="1">
    <location>
        <begin position="74"/>
        <end position="96"/>
    </location>
</feature>
<evidence type="ECO:0000256" key="1">
    <source>
        <dbReference type="SAM" id="Phobius"/>
    </source>
</evidence>
<dbReference type="EMBL" id="CP064791">
    <property type="protein sequence ID" value="QSG16215.1"/>
    <property type="molecule type" value="Genomic_DNA"/>
</dbReference>
<name>A0A897NXB4_9EURY</name>
<proteinExistence type="predicted"/>
<feature type="transmembrane region" description="Helical" evidence="1">
    <location>
        <begin position="141"/>
        <end position="164"/>
    </location>
</feature>
<feature type="transmembrane region" description="Helical" evidence="1">
    <location>
        <begin position="12"/>
        <end position="34"/>
    </location>
</feature>
<accession>A0A897NXB4</accession>
<feature type="transmembrane region" description="Helical" evidence="1">
    <location>
        <begin position="46"/>
        <end position="67"/>
    </location>
</feature>
<evidence type="ECO:0000313" key="2">
    <source>
        <dbReference type="EMBL" id="QSG16215.1"/>
    </source>
</evidence>
<dbReference type="Proteomes" id="UP000663292">
    <property type="component" value="Chromosome"/>
</dbReference>
<keyword evidence="1" id="KW-1133">Transmembrane helix</keyword>
<reference evidence="2 3" key="1">
    <citation type="submission" date="2020-11" db="EMBL/GenBank/DDBJ databases">
        <title>Carbohydrate-dependent, anaerobic sulfur respiration: A novel catabolism in halophilic archaea.</title>
        <authorList>
            <person name="Sorokin D.Y."/>
            <person name="Messina E."/>
            <person name="Smedile F."/>
            <person name="La Cono V."/>
            <person name="Hallsworth J.E."/>
            <person name="Yakimov M.M."/>
        </authorList>
    </citation>
    <scope>NUCLEOTIDE SEQUENCE [LARGE SCALE GENOMIC DNA]</scope>
    <source>
        <strain evidence="2 3">HSR-Est</strain>
    </source>
</reference>
<sequence length="173" mass="17535">MSYRRKRSPFLTGVAVGIGVWVAGYLFSLVFVAIVRPPQLLDVFSAPGAAGMLYVFGSVFALLLLFGGSYPPSLALPGLVGLLVAVAGGAIVPVRAEQLGNGWAATKAGAAVGVGVCLATLAALTVYLLPSTPASDTPIPLRYVALLFGNLLLPALAGAFGGALQHALATQQS</sequence>
<organism evidence="2 3">
    <name type="scientific">Halapricum desulfuricans</name>
    <dbReference type="NCBI Taxonomy" id="2841257"/>
    <lineage>
        <taxon>Archaea</taxon>
        <taxon>Methanobacteriati</taxon>
        <taxon>Methanobacteriota</taxon>
        <taxon>Stenosarchaea group</taxon>
        <taxon>Halobacteria</taxon>
        <taxon>Halobacteriales</taxon>
        <taxon>Haloarculaceae</taxon>
        <taxon>Halapricum</taxon>
    </lineage>
</organism>
<feature type="transmembrane region" description="Helical" evidence="1">
    <location>
        <begin position="108"/>
        <end position="129"/>
    </location>
</feature>
<dbReference type="RefSeq" id="WP_229121482.1">
    <property type="nucleotide sequence ID" value="NZ_CP064791.1"/>
</dbReference>
<gene>
    <name evidence="2" type="ORF">HSEST_2706</name>
</gene>
<dbReference type="AlphaFoldDB" id="A0A897NXB4"/>